<keyword evidence="10" id="KW-1185">Reference proteome</keyword>
<dbReference type="InterPro" id="IPR009056">
    <property type="entry name" value="Cyt_c-like_dom"/>
</dbReference>
<evidence type="ECO:0000256" key="3">
    <source>
        <dbReference type="ARBA" id="ARBA00022723"/>
    </source>
</evidence>
<keyword evidence="9" id="KW-0575">Peroxidase</keyword>
<comment type="caution">
    <text evidence="9">The sequence shown here is derived from an EMBL/GenBank/DDBJ whole genome shotgun (WGS) entry which is preliminary data.</text>
</comment>
<dbReference type="RefSeq" id="WP_386028934.1">
    <property type="nucleotide sequence ID" value="NZ_JBHUHX010000062.1"/>
</dbReference>
<proteinExistence type="predicted"/>
<evidence type="ECO:0000313" key="10">
    <source>
        <dbReference type="Proteomes" id="UP001597337"/>
    </source>
</evidence>
<sequence length="451" mass="49153">MGRAQRNPSIPAPSVRRAWRGISRPIVAGGWCLLCWLASLPILPPASAAVDGPGDNRDGYASADYRTRSLALSGRVGREADLLALASDPPLGLPPLPVPADNPLTAEKIALGRKLFYDRRLSLNGTQSCAMCHIPEQGFTNNELATAVGLEGRDVGRNAPTLYNVAYLHQLFHDGRERSLEHQAWQPMINPLEMANPSIGIVLERLRTWPDYAGLFESAFAGRPASMERVGQAIASYERTLLSADSPFDRWYFGGERDALSVSARRGFALFTGRAGCSGCHAIGERSALFTDQALHNTGVGYPSPNERGRTEPRRVLLAPGVYGELSAAALSSVSRPRRTADLGRYRITRNPADRWRFRTPSLRNVALTAPYMHDGRFLRLEEVVAFYDRGGVPNLLQDPRIRPLGLTARESLDLVAFLTSLTGATETLVLDAFAAPIGDVGSERRPSSAE</sequence>
<dbReference type="Gene3D" id="1.10.760.10">
    <property type="entry name" value="Cytochrome c-like domain"/>
    <property type="match status" value="2"/>
</dbReference>
<dbReference type="Proteomes" id="UP001597337">
    <property type="component" value="Unassembled WGS sequence"/>
</dbReference>
<feature type="domain" description="Cytochrome c" evidence="8">
    <location>
        <begin position="107"/>
        <end position="210"/>
    </location>
</feature>
<dbReference type="SUPFAM" id="SSF46626">
    <property type="entry name" value="Cytochrome c"/>
    <property type="match status" value="2"/>
</dbReference>
<dbReference type="GO" id="GO:0004601">
    <property type="term" value="F:peroxidase activity"/>
    <property type="evidence" value="ECO:0007669"/>
    <property type="project" value="UniProtKB-KW"/>
</dbReference>
<keyword evidence="2 7" id="KW-0349">Heme</keyword>
<reference evidence="10" key="1">
    <citation type="journal article" date="2019" name="Int. J. Syst. Evol. Microbiol.">
        <title>The Global Catalogue of Microorganisms (GCM) 10K type strain sequencing project: providing services to taxonomists for standard genome sequencing and annotation.</title>
        <authorList>
            <consortium name="The Broad Institute Genomics Platform"/>
            <consortium name="The Broad Institute Genome Sequencing Center for Infectious Disease"/>
            <person name="Wu L."/>
            <person name="Ma J."/>
        </authorList>
    </citation>
    <scope>NUCLEOTIDE SEQUENCE [LARGE SCALE GENOMIC DNA]</scope>
    <source>
        <strain evidence="10">KACC 12597</strain>
    </source>
</reference>
<organism evidence="9 10">
    <name type="scientific">Thiorhodococcus fuscus</name>
    <dbReference type="NCBI Taxonomy" id="527200"/>
    <lineage>
        <taxon>Bacteria</taxon>
        <taxon>Pseudomonadati</taxon>
        <taxon>Pseudomonadota</taxon>
        <taxon>Gammaproteobacteria</taxon>
        <taxon>Chromatiales</taxon>
        <taxon>Chromatiaceae</taxon>
        <taxon>Thiorhodococcus</taxon>
    </lineage>
</organism>
<evidence type="ECO:0000259" key="8">
    <source>
        <dbReference type="PROSITE" id="PS51007"/>
    </source>
</evidence>
<feature type="domain" description="Cytochrome c" evidence="8">
    <location>
        <begin position="262"/>
        <end position="423"/>
    </location>
</feature>
<keyword evidence="3 7" id="KW-0479">Metal-binding</keyword>
<accession>A0ABW4YEC5</accession>
<dbReference type="EMBL" id="JBHUHX010000062">
    <property type="protein sequence ID" value="MFD2114053.1"/>
    <property type="molecule type" value="Genomic_DNA"/>
</dbReference>
<dbReference type="Pfam" id="PF03150">
    <property type="entry name" value="CCP_MauG"/>
    <property type="match status" value="1"/>
</dbReference>
<evidence type="ECO:0000256" key="4">
    <source>
        <dbReference type="ARBA" id="ARBA00022729"/>
    </source>
</evidence>
<comment type="subcellular location">
    <subcellularLocation>
        <location evidence="1">Cell envelope</location>
    </subcellularLocation>
</comment>
<keyword evidence="4" id="KW-0732">Signal</keyword>
<evidence type="ECO:0000256" key="6">
    <source>
        <dbReference type="ARBA" id="ARBA00023004"/>
    </source>
</evidence>
<dbReference type="PANTHER" id="PTHR30600:SF10">
    <property type="entry name" value="BLL6722 PROTEIN"/>
    <property type="match status" value="1"/>
</dbReference>
<evidence type="ECO:0000256" key="1">
    <source>
        <dbReference type="ARBA" id="ARBA00004196"/>
    </source>
</evidence>
<evidence type="ECO:0000256" key="5">
    <source>
        <dbReference type="ARBA" id="ARBA00023002"/>
    </source>
</evidence>
<keyword evidence="6 7" id="KW-0408">Iron</keyword>
<evidence type="ECO:0000313" key="9">
    <source>
        <dbReference type="EMBL" id="MFD2114053.1"/>
    </source>
</evidence>
<dbReference type="InterPro" id="IPR051395">
    <property type="entry name" value="Cytochrome_c_Peroxidase/MauG"/>
</dbReference>
<name>A0ABW4YEC5_9GAMM</name>
<evidence type="ECO:0000256" key="2">
    <source>
        <dbReference type="ARBA" id="ARBA00022617"/>
    </source>
</evidence>
<protein>
    <submittedName>
        <fullName evidence="9">Cytochrome-c peroxidase</fullName>
    </submittedName>
</protein>
<dbReference type="PANTHER" id="PTHR30600">
    <property type="entry name" value="CYTOCHROME C PEROXIDASE-RELATED"/>
    <property type="match status" value="1"/>
</dbReference>
<evidence type="ECO:0000256" key="7">
    <source>
        <dbReference type="PROSITE-ProRule" id="PRU00433"/>
    </source>
</evidence>
<dbReference type="PROSITE" id="PS51007">
    <property type="entry name" value="CYTC"/>
    <property type="match status" value="2"/>
</dbReference>
<keyword evidence="5" id="KW-0560">Oxidoreductase</keyword>
<dbReference type="InterPro" id="IPR036909">
    <property type="entry name" value="Cyt_c-like_dom_sf"/>
</dbReference>
<dbReference type="InterPro" id="IPR004852">
    <property type="entry name" value="Di-haem_cyt_c_peroxidsae"/>
</dbReference>
<gene>
    <name evidence="9" type="ORF">ACFSJC_19565</name>
</gene>